<feature type="compositionally biased region" description="Polar residues" evidence="1">
    <location>
        <begin position="162"/>
        <end position="172"/>
    </location>
</feature>
<proteinExistence type="predicted"/>
<feature type="compositionally biased region" description="Low complexity" evidence="1">
    <location>
        <begin position="39"/>
        <end position="53"/>
    </location>
</feature>
<comment type="caution">
    <text evidence="2">The sequence shown here is derived from an EMBL/GenBank/DDBJ whole genome shotgun (WGS) entry which is preliminary data.</text>
</comment>
<feature type="region of interest" description="Disordered" evidence="1">
    <location>
        <begin position="31"/>
        <end position="203"/>
    </location>
</feature>
<accession>A0AAP0P412</accession>
<evidence type="ECO:0000256" key="1">
    <source>
        <dbReference type="SAM" id="MobiDB-lite"/>
    </source>
</evidence>
<dbReference type="Proteomes" id="UP001417504">
    <property type="component" value="Unassembled WGS sequence"/>
</dbReference>
<protein>
    <submittedName>
        <fullName evidence="2">Uncharacterized protein</fullName>
    </submittedName>
</protein>
<name>A0AAP0P412_9MAGN</name>
<feature type="compositionally biased region" description="Low complexity" evidence="1">
    <location>
        <begin position="111"/>
        <end position="145"/>
    </location>
</feature>
<evidence type="ECO:0000313" key="2">
    <source>
        <dbReference type="EMBL" id="KAK9129758.1"/>
    </source>
</evidence>
<dbReference type="AlphaFoldDB" id="A0AAP0P412"/>
<dbReference type="EMBL" id="JBBNAE010000004">
    <property type="protein sequence ID" value="KAK9129758.1"/>
    <property type="molecule type" value="Genomic_DNA"/>
</dbReference>
<evidence type="ECO:0000313" key="3">
    <source>
        <dbReference type="Proteomes" id="UP001417504"/>
    </source>
</evidence>
<gene>
    <name evidence="2" type="ORF">Sjap_010245</name>
</gene>
<sequence>MAGVADGNTEFRRASWHGDCSMARPVHLMGQVLSPTPDAPASRSSKRAVSASPTPSLTHHRSGGVSASPTPGVSKSLPHASRLTSHAASRRLQLPPSRLTSQAAPSRRLQLTASPTPSPAGPALSSRTSRTSTRSSLSSRTITLTAPFPTPSPMDSHHVTAGTLSTDASSTPMEFESGGPVVAPPNSSSLASSTKKTESKGTKNEIGTWNGVEAFSYLLNLFVLNF</sequence>
<keyword evidence="3" id="KW-1185">Reference proteome</keyword>
<organism evidence="2 3">
    <name type="scientific">Stephania japonica</name>
    <dbReference type="NCBI Taxonomy" id="461633"/>
    <lineage>
        <taxon>Eukaryota</taxon>
        <taxon>Viridiplantae</taxon>
        <taxon>Streptophyta</taxon>
        <taxon>Embryophyta</taxon>
        <taxon>Tracheophyta</taxon>
        <taxon>Spermatophyta</taxon>
        <taxon>Magnoliopsida</taxon>
        <taxon>Ranunculales</taxon>
        <taxon>Menispermaceae</taxon>
        <taxon>Menispermoideae</taxon>
        <taxon>Cissampelideae</taxon>
        <taxon>Stephania</taxon>
    </lineage>
</organism>
<reference evidence="2 3" key="1">
    <citation type="submission" date="2024-01" db="EMBL/GenBank/DDBJ databases">
        <title>Genome assemblies of Stephania.</title>
        <authorList>
            <person name="Yang L."/>
        </authorList>
    </citation>
    <scope>NUCLEOTIDE SEQUENCE [LARGE SCALE GENOMIC DNA]</scope>
    <source>
        <strain evidence="2">QJT</strain>
        <tissue evidence="2">Leaf</tissue>
    </source>
</reference>